<proteinExistence type="predicted"/>
<keyword evidence="1" id="KW-0812">Transmembrane</keyword>
<evidence type="ECO:0000256" key="1">
    <source>
        <dbReference type="SAM" id="Phobius"/>
    </source>
</evidence>
<evidence type="ECO:0000313" key="2">
    <source>
        <dbReference type="EMBL" id="GIF59680.1"/>
    </source>
</evidence>
<feature type="transmembrane region" description="Helical" evidence="1">
    <location>
        <begin position="253"/>
        <end position="273"/>
    </location>
</feature>
<feature type="transmembrane region" description="Helical" evidence="1">
    <location>
        <begin position="117"/>
        <end position="140"/>
    </location>
</feature>
<dbReference type="Proteomes" id="UP000624325">
    <property type="component" value="Unassembled WGS sequence"/>
</dbReference>
<protein>
    <submittedName>
        <fullName evidence="2">Uncharacterized protein</fullName>
    </submittedName>
</protein>
<keyword evidence="3" id="KW-1185">Reference proteome</keyword>
<evidence type="ECO:0000313" key="3">
    <source>
        <dbReference type="Proteomes" id="UP000624325"/>
    </source>
</evidence>
<sequence length="409" mass="41834">MFEFLLVFVVVAPAPALALGVLVARLRRGGALARLWPGLRGGVARPVWIGLVATVVFAGALTAGLEQAYLAAMPNRPERGFDTGLLALVIGQFAVVLSAALAAVAAAAVARARGFGAGAVAGVLTLVAVGAGAAAAHLPLRAYYLANPSSFPPPLNLGEGGLLVPFDAFLITLAWALPWPVIGAALATRGRRRPVRDLPQLVLDLATSDLPANRAAWGAALRAELAAIDPPAERRRFARGGAWAALRTGPPRGAWLVGAGVAVVVALGTLAASRWSLAHGGGGVLGFWAEAPTVVLFVVALLAAWRSRSFGAGLRGGIVAGLGALVAVVAVGIPEAILWTNERAGFLSTGDAVPPDWQTAVRDTLRPEFLIGMALFWTTATAGGAALGAALARLHTRTSDEVTAARVIH</sequence>
<feature type="transmembrane region" description="Helical" evidence="1">
    <location>
        <begin position="47"/>
        <end position="65"/>
    </location>
</feature>
<dbReference type="RefSeq" id="WP_203706506.1">
    <property type="nucleotide sequence ID" value="NZ_BAAALU010000031.1"/>
</dbReference>
<feature type="transmembrane region" description="Helical" evidence="1">
    <location>
        <begin position="369"/>
        <end position="392"/>
    </location>
</feature>
<comment type="caution">
    <text evidence="2">The sequence shown here is derived from an EMBL/GenBank/DDBJ whole genome shotgun (WGS) entry which is preliminary data.</text>
</comment>
<accession>A0ABQ4CBI5</accession>
<feature type="transmembrane region" description="Helical" evidence="1">
    <location>
        <begin position="317"/>
        <end position="339"/>
    </location>
</feature>
<reference evidence="2 3" key="1">
    <citation type="submission" date="2021-01" db="EMBL/GenBank/DDBJ databases">
        <title>Whole genome shotgun sequence of Asanoa iriomotensis NBRC 100142.</title>
        <authorList>
            <person name="Komaki H."/>
            <person name="Tamura T."/>
        </authorList>
    </citation>
    <scope>NUCLEOTIDE SEQUENCE [LARGE SCALE GENOMIC DNA]</scope>
    <source>
        <strain evidence="2 3">NBRC 100142</strain>
    </source>
</reference>
<dbReference type="EMBL" id="BONC01000051">
    <property type="protein sequence ID" value="GIF59680.1"/>
    <property type="molecule type" value="Genomic_DNA"/>
</dbReference>
<keyword evidence="1" id="KW-0472">Membrane</keyword>
<feature type="transmembrane region" description="Helical" evidence="1">
    <location>
        <begin position="285"/>
        <end position="305"/>
    </location>
</feature>
<organism evidence="2 3">
    <name type="scientific">Asanoa iriomotensis</name>
    <dbReference type="NCBI Taxonomy" id="234613"/>
    <lineage>
        <taxon>Bacteria</taxon>
        <taxon>Bacillati</taxon>
        <taxon>Actinomycetota</taxon>
        <taxon>Actinomycetes</taxon>
        <taxon>Micromonosporales</taxon>
        <taxon>Micromonosporaceae</taxon>
        <taxon>Asanoa</taxon>
    </lineage>
</organism>
<gene>
    <name evidence="2" type="ORF">Air01nite_57750</name>
</gene>
<keyword evidence="1" id="KW-1133">Transmembrane helix</keyword>
<feature type="transmembrane region" description="Helical" evidence="1">
    <location>
        <begin position="6"/>
        <end position="26"/>
    </location>
</feature>
<feature type="transmembrane region" description="Helical" evidence="1">
    <location>
        <begin position="85"/>
        <end position="110"/>
    </location>
</feature>
<name>A0ABQ4CBI5_9ACTN</name>
<feature type="transmembrane region" description="Helical" evidence="1">
    <location>
        <begin position="160"/>
        <end position="186"/>
    </location>
</feature>